<dbReference type="InterPro" id="IPR002539">
    <property type="entry name" value="MaoC-like_dom"/>
</dbReference>
<evidence type="ECO:0000259" key="2">
    <source>
        <dbReference type="Pfam" id="PF01575"/>
    </source>
</evidence>
<organism evidence="3 4">
    <name type="scientific">Streptomyces anulatus</name>
    <name type="common">Streptomyces chrysomallus</name>
    <dbReference type="NCBI Taxonomy" id="1892"/>
    <lineage>
        <taxon>Bacteria</taxon>
        <taxon>Bacillati</taxon>
        <taxon>Actinomycetota</taxon>
        <taxon>Actinomycetes</taxon>
        <taxon>Kitasatosporales</taxon>
        <taxon>Streptomycetaceae</taxon>
        <taxon>Streptomyces</taxon>
    </lineage>
</organism>
<name>A0ABZ1ZFW1_STRAQ</name>
<dbReference type="EMBL" id="CP109491">
    <property type="protein sequence ID" value="WUX36243.1"/>
    <property type="molecule type" value="Genomic_DNA"/>
</dbReference>
<dbReference type="Proteomes" id="UP001431926">
    <property type="component" value="Chromosome"/>
</dbReference>
<protein>
    <submittedName>
        <fullName evidence="3">MaoC family dehydratase</fullName>
    </submittedName>
</protein>
<dbReference type="InterPro" id="IPR029069">
    <property type="entry name" value="HotDog_dom_sf"/>
</dbReference>
<dbReference type="PANTHER" id="PTHR43664">
    <property type="entry name" value="MONOAMINE OXIDASE-RELATED"/>
    <property type="match status" value="1"/>
</dbReference>
<evidence type="ECO:0000256" key="1">
    <source>
        <dbReference type="ARBA" id="ARBA00005254"/>
    </source>
</evidence>
<dbReference type="InterPro" id="IPR052342">
    <property type="entry name" value="MCH/BMMD"/>
</dbReference>
<dbReference type="CDD" id="cd03451">
    <property type="entry name" value="FkbR2"/>
    <property type="match status" value="1"/>
</dbReference>
<comment type="similarity">
    <text evidence="1">Belongs to the enoyl-CoA hydratase/isomerase family.</text>
</comment>
<evidence type="ECO:0000313" key="3">
    <source>
        <dbReference type="EMBL" id="WUX36243.1"/>
    </source>
</evidence>
<reference evidence="3" key="1">
    <citation type="submission" date="2022-10" db="EMBL/GenBank/DDBJ databases">
        <title>The complete genomes of actinobacterial strains from the NBC collection.</title>
        <authorList>
            <person name="Joergensen T.S."/>
            <person name="Alvarez Arevalo M."/>
            <person name="Sterndorff E.B."/>
            <person name="Faurdal D."/>
            <person name="Vuksanovic O."/>
            <person name="Mourched A.-S."/>
            <person name="Charusanti P."/>
            <person name="Shaw S."/>
            <person name="Blin K."/>
            <person name="Weber T."/>
        </authorList>
    </citation>
    <scope>NUCLEOTIDE SEQUENCE</scope>
    <source>
        <strain evidence="3">NBC_01436</strain>
    </source>
</reference>
<accession>A0ABZ1ZFW1</accession>
<gene>
    <name evidence="3" type="ORF">OG367_08340</name>
</gene>
<dbReference type="RefSeq" id="WP_097955075.1">
    <property type="nucleotide sequence ID" value="NZ_CP109490.1"/>
</dbReference>
<dbReference type="PANTHER" id="PTHR43664:SF1">
    <property type="entry name" value="BETA-METHYLMALYL-COA DEHYDRATASE"/>
    <property type="match status" value="1"/>
</dbReference>
<feature type="domain" description="MaoC-like" evidence="2">
    <location>
        <begin position="29"/>
        <end position="146"/>
    </location>
</feature>
<proteinExistence type="inferred from homology"/>
<dbReference type="Pfam" id="PF01575">
    <property type="entry name" value="MaoC_dehydratas"/>
    <property type="match status" value="1"/>
</dbReference>
<keyword evidence="4" id="KW-1185">Reference proteome</keyword>
<dbReference type="Gene3D" id="3.10.129.10">
    <property type="entry name" value="Hotdog Thioesterase"/>
    <property type="match status" value="1"/>
</dbReference>
<dbReference type="SUPFAM" id="SSF54637">
    <property type="entry name" value="Thioesterase/thiol ester dehydrase-isomerase"/>
    <property type="match status" value="1"/>
</dbReference>
<evidence type="ECO:0000313" key="4">
    <source>
        <dbReference type="Proteomes" id="UP001431926"/>
    </source>
</evidence>
<sequence length="179" mass="19230">MTPTPVVQGYRSVGEGRLREVVGRGLEEFGTLVGQTIEHRPARTVTDTDHAMTLALTGNVAPVHSDAQFCERTGRKRALVCGVVTLGLVIGASVRSTSGLTTANLSLDEVRFEQPVHVGDTLRAETEILSARPSASRPDQGVVTVRTTAFNQFDRRVITLTRAFLVPADTAAVRAATDY</sequence>